<feature type="compositionally biased region" description="Polar residues" evidence="1">
    <location>
        <begin position="230"/>
        <end position="242"/>
    </location>
</feature>
<feature type="region of interest" description="Disordered" evidence="1">
    <location>
        <begin position="172"/>
        <end position="242"/>
    </location>
</feature>
<protein>
    <recommendedName>
        <fullName evidence="2">DUF6532 domain-containing protein</fullName>
    </recommendedName>
</protein>
<dbReference type="Proteomes" id="UP000815677">
    <property type="component" value="Unassembled WGS sequence"/>
</dbReference>
<gene>
    <name evidence="3" type="ORF">MCHLO_08272</name>
</gene>
<dbReference type="Pfam" id="PF20149">
    <property type="entry name" value="DUF6532"/>
    <property type="match status" value="1"/>
</dbReference>
<name>A0ABQ0LMF9_MYCCL</name>
<feature type="compositionally biased region" description="Polar residues" evidence="1">
    <location>
        <begin position="27"/>
        <end position="37"/>
    </location>
</feature>
<accession>A0ABQ0LMF9</accession>
<feature type="compositionally biased region" description="Polar residues" evidence="1">
    <location>
        <begin position="1"/>
        <end position="16"/>
    </location>
</feature>
<sequence length="701" mass="77943">MANKTPNTNVNNSRTRQAAPLAPVPQPTAQLPPTSTRPMRAAAQANHYINNLHMAEDEDENDADFNPHAAPAGADEEGDAQQPASAPTHSGSGRERRSSEKQLQIEAAAQEAIAEREAMADRAARREQEVRQPIDDNFIAHRTVASKPKAIKDLAQRNNRIPLGEAIPGACISDKNAEPSAADMRRQSHGNEAASPSFPHHNNLPPPSRVAPRTQNGHDDYPRPVRPLPNHQTNISDRSINTALGFDRDLNVQYTDRRRTTTDQRGVQEHDLGQGRDEYSAQLDVRYRERGDPTPLRLDARFPDHGGRRLSGSPVQHEEQPPQQEQQQHAFRGMEPAPSSAENRAISPYTGRPIEGFTLRLGSNNTNEHQKAAYLHERQYGEYVVESDDHLRKRTHNDAFESNNDDTELEGDLRGVSEPASHLTASGKKAKLGLKDCGADEQEYVKHIITGLRVTGSIIDIFPDQATMIKWVLQLRDKAVQELGGLFSITQQQVKMCTGRIGHLRGEAKTKIAPIVATQLFESGQHPTTIKANATSARENKDGNGFIYKDLKTRKGMYCGPLIGKGINVLYFANRRDEGPTFPEFFRPIPIPTIAFILTVIENCIDEWLTGTRTPIPFTANDYRDIYQGHVLSLQRFERLTSQYGILDDIRTQLYDNGRFHAGAQPLATTVVSHIEDDDIYAAIREYQDDRGEGPSGSGSQ</sequence>
<feature type="region of interest" description="Disordered" evidence="1">
    <location>
        <begin position="1"/>
        <end position="105"/>
    </location>
</feature>
<feature type="domain" description="DUF6532" evidence="2">
    <location>
        <begin position="457"/>
        <end position="637"/>
    </location>
</feature>
<dbReference type="EMBL" id="DF846897">
    <property type="protein sequence ID" value="GAT51101.1"/>
    <property type="molecule type" value="Genomic_DNA"/>
</dbReference>
<evidence type="ECO:0000313" key="3">
    <source>
        <dbReference type="EMBL" id="GAT51101.1"/>
    </source>
</evidence>
<feature type="region of interest" description="Disordered" evidence="1">
    <location>
        <begin position="255"/>
        <end position="347"/>
    </location>
</feature>
<keyword evidence="4" id="KW-1185">Reference proteome</keyword>
<evidence type="ECO:0000256" key="1">
    <source>
        <dbReference type="SAM" id="MobiDB-lite"/>
    </source>
</evidence>
<feature type="compositionally biased region" description="Basic and acidic residues" evidence="1">
    <location>
        <begin position="255"/>
        <end position="307"/>
    </location>
</feature>
<dbReference type="InterPro" id="IPR045341">
    <property type="entry name" value="DUF6532"/>
</dbReference>
<organism evidence="3 4">
    <name type="scientific">Mycena chlorophos</name>
    <name type="common">Agaric fungus</name>
    <name type="synonym">Agaricus chlorophos</name>
    <dbReference type="NCBI Taxonomy" id="658473"/>
    <lineage>
        <taxon>Eukaryota</taxon>
        <taxon>Fungi</taxon>
        <taxon>Dikarya</taxon>
        <taxon>Basidiomycota</taxon>
        <taxon>Agaricomycotina</taxon>
        <taxon>Agaricomycetes</taxon>
        <taxon>Agaricomycetidae</taxon>
        <taxon>Agaricales</taxon>
        <taxon>Marasmiineae</taxon>
        <taxon>Mycenaceae</taxon>
        <taxon>Mycena</taxon>
    </lineage>
</organism>
<reference evidence="3" key="1">
    <citation type="submission" date="2014-09" db="EMBL/GenBank/DDBJ databases">
        <title>Genome sequence of the luminous mushroom Mycena chlorophos for searching fungal bioluminescence genes.</title>
        <authorList>
            <person name="Tanaka Y."/>
            <person name="Kasuga D."/>
            <person name="Oba Y."/>
            <person name="Hase S."/>
            <person name="Sato K."/>
            <person name="Oba Y."/>
            <person name="Sakakibara Y."/>
        </authorList>
    </citation>
    <scope>NUCLEOTIDE SEQUENCE</scope>
</reference>
<evidence type="ECO:0000313" key="4">
    <source>
        <dbReference type="Proteomes" id="UP000815677"/>
    </source>
</evidence>
<evidence type="ECO:0000259" key="2">
    <source>
        <dbReference type="Pfam" id="PF20149"/>
    </source>
</evidence>
<proteinExistence type="predicted"/>